<accession>A0AA39JEL2</accession>
<comment type="caution">
    <text evidence="1">The sequence shown here is derived from an EMBL/GenBank/DDBJ whole genome shotgun (WGS) entry which is preliminary data.</text>
</comment>
<dbReference type="AlphaFoldDB" id="A0AA39JEL2"/>
<reference evidence="1" key="1">
    <citation type="submission" date="2023-06" db="EMBL/GenBank/DDBJ databases">
        <authorList>
            <consortium name="Lawrence Berkeley National Laboratory"/>
            <person name="Ahrendt S."/>
            <person name="Sahu N."/>
            <person name="Indic B."/>
            <person name="Wong-Bajracharya J."/>
            <person name="Merenyi Z."/>
            <person name="Ke H.-M."/>
            <person name="Monk M."/>
            <person name="Kocsube S."/>
            <person name="Drula E."/>
            <person name="Lipzen A."/>
            <person name="Balint B."/>
            <person name="Henrissat B."/>
            <person name="Andreopoulos B."/>
            <person name="Martin F.M."/>
            <person name="Harder C.B."/>
            <person name="Rigling D."/>
            <person name="Ford K.L."/>
            <person name="Foster G.D."/>
            <person name="Pangilinan J."/>
            <person name="Papanicolaou A."/>
            <person name="Barry K."/>
            <person name="LaButti K."/>
            <person name="Viragh M."/>
            <person name="Koriabine M."/>
            <person name="Yan M."/>
            <person name="Riley R."/>
            <person name="Champramary S."/>
            <person name="Plett K.L."/>
            <person name="Tsai I.J."/>
            <person name="Slot J."/>
            <person name="Sipos G."/>
            <person name="Plett J."/>
            <person name="Nagy L.G."/>
            <person name="Grigoriev I.V."/>
        </authorList>
    </citation>
    <scope>NUCLEOTIDE SEQUENCE</scope>
    <source>
        <strain evidence="1">FPL87.14</strain>
    </source>
</reference>
<organism evidence="1 2">
    <name type="scientific">Armillaria borealis</name>
    <dbReference type="NCBI Taxonomy" id="47425"/>
    <lineage>
        <taxon>Eukaryota</taxon>
        <taxon>Fungi</taxon>
        <taxon>Dikarya</taxon>
        <taxon>Basidiomycota</taxon>
        <taxon>Agaricomycotina</taxon>
        <taxon>Agaricomycetes</taxon>
        <taxon>Agaricomycetidae</taxon>
        <taxon>Agaricales</taxon>
        <taxon>Marasmiineae</taxon>
        <taxon>Physalacriaceae</taxon>
        <taxon>Armillaria</taxon>
    </lineage>
</organism>
<evidence type="ECO:0000313" key="1">
    <source>
        <dbReference type="EMBL" id="KAK0440351.1"/>
    </source>
</evidence>
<keyword evidence="2" id="KW-1185">Reference proteome</keyword>
<dbReference type="EMBL" id="JAUEPT010000034">
    <property type="protein sequence ID" value="KAK0440351.1"/>
    <property type="molecule type" value="Genomic_DNA"/>
</dbReference>
<proteinExistence type="predicted"/>
<name>A0AA39JEL2_9AGAR</name>
<protein>
    <submittedName>
        <fullName evidence="1">Uncharacterized protein</fullName>
    </submittedName>
</protein>
<sequence>MPLRSPPFKVPLALASSTSACRRGSIYMNGFTTIRLAQHCIYSVLYWCIGEACRHGRRKLGSNPSQRDRSMRVYVARLFYLLVFRGFKTYTPAEVNYPPILGSVTCLPHEFQLSVGTSVKRRLRRLGSTPIRRDRSLCPPKDGRVYVATLFAWKSHVLPDSMPWTYTPSGFSLFISFSPSSTLVCRLPLLRR</sequence>
<dbReference type="Proteomes" id="UP001175226">
    <property type="component" value="Unassembled WGS sequence"/>
</dbReference>
<dbReference type="PROSITE" id="PS51257">
    <property type="entry name" value="PROKAR_LIPOPROTEIN"/>
    <property type="match status" value="1"/>
</dbReference>
<evidence type="ECO:0000313" key="2">
    <source>
        <dbReference type="Proteomes" id="UP001175226"/>
    </source>
</evidence>
<gene>
    <name evidence="1" type="ORF">EV421DRAFT_796763</name>
</gene>